<reference evidence="1 2" key="1">
    <citation type="journal article" date="2022" name="DNA Res.">
        <title>Chromosomal-level genome assembly of the orchid tree Bauhinia variegata (Leguminosae; Cercidoideae) supports the allotetraploid origin hypothesis of Bauhinia.</title>
        <authorList>
            <person name="Zhong Y."/>
            <person name="Chen Y."/>
            <person name="Zheng D."/>
            <person name="Pang J."/>
            <person name="Liu Y."/>
            <person name="Luo S."/>
            <person name="Meng S."/>
            <person name="Qian L."/>
            <person name="Wei D."/>
            <person name="Dai S."/>
            <person name="Zhou R."/>
        </authorList>
    </citation>
    <scope>NUCLEOTIDE SEQUENCE [LARGE SCALE GENOMIC DNA]</scope>
    <source>
        <strain evidence="1">BV-YZ2020</strain>
    </source>
</reference>
<evidence type="ECO:0000313" key="1">
    <source>
        <dbReference type="EMBL" id="KAI4354789.1"/>
    </source>
</evidence>
<proteinExistence type="predicted"/>
<dbReference type="Proteomes" id="UP000828941">
    <property type="component" value="Chromosome 2"/>
</dbReference>
<keyword evidence="2" id="KW-1185">Reference proteome</keyword>
<name>A0ACB9Q3D9_BAUVA</name>
<sequence>MFSVENWKQNKILPAYSRSPAPHPCSLQGDSTVRELRLLLDSLKLQLPNLMPNSIAVDSPQPQKGNEHSADFATGSVNEQPRQGLGPQGGESKWVLAGIADGFVVHKNWCIEKDNMRIADYSHNMIDHKMGHKHFAAALVDGARRQRNDSWLQGLSKGLGLRLRLDIPEMMPLSSLLREQFRKHLNSLTDKSAS</sequence>
<protein>
    <submittedName>
        <fullName evidence="1">Uncharacterized protein</fullName>
    </submittedName>
</protein>
<accession>A0ACB9Q3D9</accession>
<dbReference type="EMBL" id="CM039427">
    <property type="protein sequence ID" value="KAI4354789.1"/>
    <property type="molecule type" value="Genomic_DNA"/>
</dbReference>
<gene>
    <name evidence="1" type="ORF">L6164_003627</name>
</gene>
<evidence type="ECO:0000313" key="2">
    <source>
        <dbReference type="Proteomes" id="UP000828941"/>
    </source>
</evidence>
<comment type="caution">
    <text evidence="1">The sequence shown here is derived from an EMBL/GenBank/DDBJ whole genome shotgun (WGS) entry which is preliminary data.</text>
</comment>
<organism evidence="1 2">
    <name type="scientific">Bauhinia variegata</name>
    <name type="common">Purple orchid tree</name>
    <name type="synonym">Phanera variegata</name>
    <dbReference type="NCBI Taxonomy" id="167791"/>
    <lineage>
        <taxon>Eukaryota</taxon>
        <taxon>Viridiplantae</taxon>
        <taxon>Streptophyta</taxon>
        <taxon>Embryophyta</taxon>
        <taxon>Tracheophyta</taxon>
        <taxon>Spermatophyta</taxon>
        <taxon>Magnoliopsida</taxon>
        <taxon>eudicotyledons</taxon>
        <taxon>Gunneridae</taxon>
        <taxon>Pentapetalae</taxon>
        <taxon>rosids</taxon>
        <taxon>fabids</taxon>
        <taxon>Fabales</taxon>
        <taxon>Fabaceae</taxon>
        <taxon>Cercidoideae</taxon>
        <taxon>Cercideae</taxon>
        <taxon>Bauhiniinae</taxon>
        <taxon>Bauhinia</taxon>
    </lineage>
</organism>